<dbReference type="EMBL" id="CP000271">
    <property type="protein sequence ID" value="ABE33950.1"/>
    <property type="molecule type" value="Genomic_DNA"/>
</dbReference>
<feature type="transmembrane region" description="Helical" evidence="1">
    <location>
        <begin position="42"/>
        <end position="60"/>
    </location>
</feature>
<keyword evidence="1" id="KW-0472">Membrane</keyword>
<keyword evidence="5" id="KW-1185">Reference proteome</keyword>
<dbReference type="InterPro" id="IPR029151">
    <property type="entry name" value="Sensor-like_sf"/>
</dbReference>
<organism evidence="4 5">
    <name type="scientific">Paraburkholderia xenovorans (strain LB400)</name>
    <dbReference type="NCBI Taxonomy" id="266265"/>
    <lineage>
        <taxon>Bacteria</taxon>
        <taxon>Pseudomonadati</taxon>
        <taxon>Pseudomonadota</taxon>
        <taxon>Betaproteobacteria</taxon>
        <taxon>Burkholderiales</taxon>
        <taxon>Burkholderiaceae</taxon>
        <taxon>Paraburkholderia</taxon>
    </lineage>
</organism>
<dbReference type="KEGG" id="bxe:Bxe_B2035"/>
<dbReference type="NCBIfam" id="TIGR00254">
    <property type="entry name" value="GGDEF"/>
    <property type="match status" value="1"/>
</dbReference>
<dbReference type="SMART" id="SM00052">
    <property type="entry name" value="EAL"/>
    <property type="match status" value="1"/>
</dbReference>
<feature type="transmembrane region" description="Helical" evidence="1">
    <location>
        <begin position="123"/>
        <end position="142"/>
    </location>
</feature>
<dbReference type="InterPro" id="IPR001633">
    <property type="entry name" value="EAL_dom"/>
</dbReference>
<dbReference type="PROSITE" id="PS50883">
    <property type="entry name" value="EAL"/>
    <property type="match status" value="1"/>
</dbReference>
<keyword evidence="1" id="KW-1133">Transmembrane helix</keyword>
<dbReference type="CDD" id="cd01948">
    <property type="entry name" value="EAL"/>
    <property type="match status" value="1"/>
</dbReference>
<reference evidence="4 5" key="1">
    <citation type="journal article" date="2006" name="Proc. Natl. Acad. Sci. U.S.A.">
        <title>Burkholderia xenovorans LB400 harbors a multi-replicon, 9.73-Mbp genome shaped for versatility.</title>
        <authorList>
            <person name="Chain P.S."/>
            <person name="Denef V.J."/>
            <person name="Konstantinidis K.T."/>
            <person name="Vergez L.M."/>
            <person name="Agullo L."/>
            <person name="Reyes V.L."/>
            <person name="Hauser L."/>
            <person name="Cordova M."/>
            <person name="Gomez L."/>
            <person name="Gonzalez M."/>
            <person name="Land M."/>
            <person name="Lao V."/>
            <person name="Larimer F."/>
            <person name="LiPuma J.J."/>
            <person name="Mahenthiralingam E."/>
            <person name="Malfatti S.A."/>
            <person name="Marx C.J."/>
            <person name="Parnell J.J."/>
            <person name="Ramette A."/>
            <person name="Richardson P."/>
            <person name="Seeger M."/>
            <person name="Smith D."/>
            <person name="Spilker T."/>
            <person name="Sul W.J."/>
            <person name="Tsoi T.V."/>
            <person name="Ulrich L.E."/>
            <person name="Zhulin I.B."/>
            <person name="Tiedje J.M."/>
        </authorList>
    </citation>
    <scope>NUCLEOTIDE SEQUENCE [LARGE SCALE GENOMIC DNA]</scope>
    <source>
        <strain evidence="4 5">LB400</strain>
    </source>
</reference>
<dbReference type="Proteomes" id="UP000001817">
    <property type="component" value="Chromosome 2"/>
</dbReference>
<dbReference type="Gene3D" id="3.30.70.270">
    <property type="match status" value="1"/>
</dbReference>
<gene>
    <name evidence="4" type="ORF">Bxe_B2035</name>
</gene>
<evidence type="ECO:0000259" key="2">
    <source>
        <dbReference type="PROSITE" id="PS50883"/>
    </source>
</evidence>
<feature type="transmembrane region" description="Helical" evidence="1">
    <location>
        <begin position="95"/>
        <end position="117"/>
    </location>
</feature>
<dbReference type="Gene3D" id="3.20.20.450">
    <property type="entry name" value="EAL domain"/>
    <property type="match status" value="1"/>
</dbReference>
<dbReference type="SUPFAM" id="SSF141868">
    <property type="entry name" value="EAL domain-like"/>
    <property type="match status" value="1"/>
</dbReference>
<dbReference type="CDD" id="cd01949">
    <property type="entry name" value="GGDEF"/>
    <property type="match status" value="1"/>
</dbReference>
<dbReference type="InterPro" id="IPR050706">
    <property type="entry name" value="Cyclic-di-GMP_PDE-like"/>
</dbReference>
<dbReference type="STRING" id="266265.Bxe_B2035"/>
<feature type="transmembrane region" description="Helical" evidence="1">
    <location>
        <begin position="147"/>
        <end position="167"/>
    </location>
</feature>
<dbReference type="InterPro" id="IPR043128">
    <property type="entry name" value="Rev_trsase/Diguanyl_cyclase"/>
</dbReference>
<dbReference type="PROSITE" id="PS50887">
    <property type="entry name" value="GGDEF"/>
    <property type="match status" value="1"/>
</dbReference>
<feature type="transmembrane region" description="Helical" evidence="1">
    <location>
        <begin position="72"/>
        <end position="88"/>
    </location>
</feature>
<dbReference type="InterPro" id="IPR029787">
    <property type="entry name" value="Nucleotide_cyclase"/>
</dbReference>
<dbReference type="SMART" id="SM00267">
    <property type="entry name" value="GGDEF"/>
    <property type="match status" value="1"/>
</dbReference>
<dbReference type="SUPFAM" id="SSF55073">
    <property type="entry name" value="Nucleotide cyclase"/>
    <property type="match status" value="1"/>
</dbReference>
<sequence length="790" mass="85667">MGRVTGTRLVSIDMLSNSMQHPSDSGLRDRFHVRSLEHQRPLSTVTMAFTVVAFLCFIGARNLVDGPAAPLAYRLGCALVLALLVLAIPRAKSTWVFGLIGVAYSQVLVAGLALNVAGVAQPLLWVLPAMVVIPVCAAPLWLTPTHFVAGSALLYATAYALLFGAPLTRDVEIVVWMWIAAIGVPTSAVFHFGFYRFRRNHFLLESQLAQLAATDPLTGLQNRRSFVKQAERRLDTLAPETRISAIFLDIDNFKSLNDRFGHAVGDHALYEVAHALMEEASADDSVSRIGGEEFALLLCDGLTGALHLAERLRLAIAAIERPDGQLTASFGVAEHRSGESIMMLLDRADEALLRAKHSGRNRVCAERPLPRDALQLLVDDAAGEDGAAVRRHRWEDYYLTSHFQPLYSLSHQKQVGFEALLRGEQGDGTLVPPAVLFAPKPSSDEGALDRASHAVHLANARGSLPDGAWLFLNILPATFIAEGYADQLAKLVRAVGLEPERVILEILESHGGSVDDMSRAAALYREHGFLIAVDDFGAGQSNLDRLFRIRPDLVKLDGELIRATSHGTEQPILPKLVSLLHQAGMLVVVEGVETTEELILAVESNVDFAQGYLLGRPAAEIAPPESVHRRIDDAFDVIAHGRAHQHALFESEVEPYRAALRLAADALLAGVAKEVAFVPLARFDRCISCFILDDSGRQIGQEVPGPAWSSDGASLQPVANPRDARWDHRPYFRNAVLLPGVAVASNPYLSLASGRPCIAVTLAVQFAAGRCVIGVELDWSALGLPWPAGE</sequence>
<dbReference type="Gene3D" id="3.30.450.20">
    <property type="entry name" value="PAS domain"/>
    <property type="match status" value="1"/>
</dbReference>
<dbReference type="Pfam" id="PF00990">
    <property type="entry name" value="GGDEF"/>
    <property type="match status" value="1"/>
</dbReference>
<dbReference type="SUPFAM" id="SSF103190">
    <property type="entry name" value="Sensory domain-like"/>
    <property type="match status" value="1"/>
</dbReference>
<evidence type="ECO:0000313" key="5">
    <source>
        <dbReference type="Proteomes" id="UP000001817"/>
    </source>
</evidence>
<feature type="domain" description="GGDEF" evidence="3">
    <location>
        <begin position="241"/>
        <end position="368"/>
    </location>
</feature>
<dbReference type="Pfam" id="PF00563">
    <property type="entry name" value="EAL"/>
    <property type="match status" value="1"/>
</dbReference>
<keyword evidence="1" id="KW-0812">Transmembrane</keyword>
<dbReference type="AlphaFoldDB" id="Q13PN9"/>
<dbReference type="eggNOG" id="COG5001">
    <property type="taxonomic scope" value="Bacteria"/>
</dbReference>
<evidence type="ECO:0000256" key="1">
    <source>
        <dbReference type="SAM" id="Phobius"/>
    </source>
</evidence>
<protein>
    <submittedName>
        <fullName evidence="4">Diguanylate cyclase/phosphodiesterase</fullName>
    </submittedName>
</protein>
<dbReference type="FunFam" id="3.30.70.270:FF:000001">
    <property type="entry name" value="Diguanylate cyclase domain protein"/>
    <property type="match status" value="1"/>
</dbReference>
<accession>Q13PN9</accession>
<dbReference type="PANTHER" id="PTHR33121">
    <property type="entry name" value="CYCLIC DI-GMP PHOSPHODIESTERASE PDEF"/>
    <property type="match status" value="1"/>
</dbReference>
<name>Q13PN9_PARXL</name>
<evidence type="ECO:0000313" key="4">
    <source>
        <dbReference type="EMBL" id="ABE33950.1"/>
    </source>
</evidence>
<proteinExistence type="predicted"/>
<feature type="transmembrane region" description="Helical" evidence="1">
    <location>
        <begin position="173"/>
        <end position="195"/>
    </location>
</feature>
<dbReference type="PANTHER" id="PTHR33121:SF82">
    <property type="entry name" value="SIGNAL TRANSDUCTION PROTEIN CONTAINING A EAL DOMAIN"/>
    <property type="match status" value="1"/>
</dbReference>
<feature type="domain" description="EAL" evidence="2">
    <location>
        <begin position="378"/>
        <end position="631"/>
    </location>
</feature>
<evidence type="ECO:0000259" key="3">
    <source>
        <dbReference type="PROSITE" id="PS50887"/>
    </source>
</evidence>
<dbReference type="GO" id="GO:0071111">
    <property type="term" value="F:cyclic-guanylate-specific phosphodiesterase activity"/>
    <property type="evidence" value="ECO:0007669"/>
    <property type="project" value="InterPro"/>
</dbReference>
<dbReference type="InterPro" id="IPR035919">
    <property type="entry name" value="EAL_sf"/>
</dbReference>
<dbReference type="InterPro" id="IPR000160">
    <property type="entry name" value="GGDEF_dom"/>
</dbReference>